<dbReference type="InterPro" id="IPR053141">
    <property type="entry name" value="Mycobact_SerProt_Inhib_Rv3364c"/>
</dbReference>
<dbReference type="SUPFAM" id="SSF103196">
    <property type="entry name" value="Roadblock/LC7 domain"/>
    <property type="match status" value="1"/>
</dbReference>
<dbReference type="Proteomes" id="UP000028058">
    <property type="component" value="Unassembled WGS sequence"/>
</dbReference>
<evidence type="ECO:0000313" key="2">
    <source>
        <dbReference type="EMBL" id="RKM91668.1"/>
    </source>
</evidence>
<dbReference type="OrthoDB" id="5187023at2"/>
<dbReference type="EMBL" id="JNAD02000016">
    <property type="protein sequence ID" value="RKM91668.1"/>
    <property type="molecule type" value="Genomic_DNA"/>
</dbReference>
<keyword evidence="3" id="KW-1185">Reference proteome</keyword>
<dbReference type="Gene3D" id="3.30.450.30">
    <property type="entry name" value="Dynein light chain 2a, cytoplasmic"/>
    <property type="match status" value="1"/>
</dbReference>
<proteinExistence type="predicted"/>
<feature type="domain" description="Roadblock/LAMTOR2" evidence="1">
    <location>
        <begin position="18"/>
        <end position="109"/>
    </location>
</feature>
<accession>A0A3R7EL03</accession>
<evidence type="ECO:0000259" key="1">
    <source>
        <dbReference type="SMART" id="SM00960"/>
    </source>
</evidence>
<dbReference type="SMART" id="SM00960">
    <property type="entry name" value="Robl_LC7"/>
    <property type="match status" value="1"/>
</dbReference>
<evidence type="ECO:0000313" key="3">
    <source>
        <dbReference type="Proteomes" id="UP000028058"/>
    </source>
</evidence>
<gene>
    <name evidence="2" type="ORF">SFRA_027080</name>
</gene>
<dbReference type="PANTHER" id="PTHR36222:SF1">
    <property type="entry name" value="SERINE PROTEASE INHIBITOR RV3364C"/>
    <property type="match status" value="1"/>
</dbReference>
<dbReference type="Pfam" id="PF03259">
    <property type="entry name" value="Robl_LC7"/>
    <property type="match status" value="1"/>
</dbReference>
<dbReference type="InterPro" id="IPR004942">
    <property type="entry name" value="Roadblock/LAMTOR2_dom"/>
</dbReference>
<comment type="caution">
    <text evidence="2">The sequence shown here is derived from an EMBL/GenBank/DDBJ whole genome shotgun (WGS) entry which is preliminary data.</text>
</comment>
<dbReference type="AlphaFoldDB" id="A0A3R7EL03"/>
<protein>
    <submittedName>
        <fullName evidence="2">Roadblock/LC7 domain-containing protein</fullName>
    </submittedName>
</protein>
<dbReference type="RefSeq" id="WP_043461186.1">
    <property type="nucleotide sequence ID" value="NZ_CP134822.1"/>
</dbReference>
<organism evidence="2 3">
    <name type="scientific">Streptomyces xinghaiensis</name>
    <dbReference type="NCBI Taxonomy" id="1038928"/>
    <lineage>
        <taxon>Bacteria</taxon>
        <taxon>Bacillati</taxon>
        <taxon>Actinomycetota</taxon>
        <taxon>Actinomycetes</taxon>
        <taxon>Kitasatosporales</taxon>
        <taxon>Streptomycetaceae</taxon>
        <taxon>Streptomyces</taxon>
    </lineage>
</organism>
<reference evidence="2 3" key="1">
    <citation type="journal article" date="2014" name="Genome Announc.">
        <title>Draft Genome Sequence of Streptomyces fradiae ATCC 19609, a Strain Highly Sensitive to Antibiotics.</title>
        <authorList>
            <person name="Bekker O.B."/>
            <person name="Klimina K.M."/>
            <person name="Vatlin A.A."/>
            <person name="Zakharevich N.V."/>
            <person name="Kasianov A.S."/>
            <person name="Danilenko V.N."/>
        </authorList>
    </citation>
    <scope>NUCLEOTIDE SEQUENCE [LARGE SCALE GENOMIC DNA]</scope>
    <source>
        <strain evidence="2 3">ATCC 19609</strain>
    </source>
</reference>
<dbReference type="PANTHER" id="PTHR36222">
    <property type="entry name" value="SERINE PROTEASE INHIBITOR RV3364C"/>
    <property type="match status" value="1"/>
</dbReference>
<name>A0A3R7EL03_9ACTN</name>
<sequence length="148" mass="14597">MGDADWNGAGIRPGGGLDGLLDELVDEVPGVRHAVLLSTVGVVTGSSRGLSRADARHLASVASGFHRVATDAGRRLGAGSGRRTLVELDAGGRLFVAAAGRDSCLAVLGAGEADPGVVTAEMDRLAGRLSGVGRAVPSPSPVPPGAAG</sequence>